<feature type="binding site" description="axial binding residue" evidence="7">
    <location>
        <position position="444"/>
    </location>
    <ligand>
        <name>heme</name>
        <dbReference type="ChEBI" id="CHEBI:30413"/>
    </ligand>
    <ligandPart>
        <name>Fe</name>
        <dbReference type="ChEBI" id="CHEBI:18248"/>
    </ligandPart>
</feature>
<sequence>MTTGTEPRMLAALLSTTVAVGIAWLLRKFLMARQTADVPYIEFYERNTMTRYLSDTRNLMRRGYKHYTREGKPFAMLNQIDLARPLVNLSLKYLKEVRSAPYSQLSFPLSVAKSTVVNEIGGPIMTDEAIKVVRLAVNRSLTELIPHMQEQCLVAYKELMPDCQDWTPIVTFPLLLKIFIRITARLFIGSELCNNHEWLDLVIDFTNAVFKASYSVRARYRPYTRWLANYFDPDVKQVYKLRYKAGELLCPVLEARKAGEGEYADGVQWLWDEYHGSGKELTPDKLALDEFIIIIASIHSSAATALSILYDLINHPHSLAEIRTEVEQVKREHGAWTRHSLAALRVLDSFMKESQRVHTLQQLTLQRIAVKPFTFNDGLHLPAGTQISLPNELISKDPDFWGPNAAQFDPKRFLHKREGEDANNSHFASVSDDMLPFGSGTHTCPGRFLAQDVTKLMFVHLLTNYDIEYSEGVVGRPADVVRHHNVMPDTSVVLLFWKREGLDGAVSWSDQRRVHIAMEIMGSSHTLHLSDF</sequence>
<comment type="cofactor">
    <cofactor evidence="1 7">
        <name>heme</name>
        <dbReference type="ChEBI" id="CHEBI:30413"/>
    </cofactor>
</comment>
<dbReference type="Gene3D" id="1.10.630.10">
    <property type="entry name" value="Cytochrome P450"/>
    <property type="match status" value="1"/>
</dbReference>
<proteinExistence type="inferred from homology"/>
<keyword evidence="6 8" id="KW-0503">Monooxygenase</keyword>
<evidence type="ECO:0000313" key="10">
    <source>
        <dbReference type="Proteomes" id="UP001174934"/>
    </source>
</evidence>
<keyword evidence="7 8" id="KW-0349">Heme</keyword>
<dbReference type="PROSITE" id="PS00086">
    <property type="entry name" value="CYTOCHROME_P450"/>
    <property type="match status" value="1"/>
</dbReference>
<dbReference type="PRINTS" id="PR00465">
    <property type="entry name" value="EP450IV"/>
</dbReference>
<evidence type="ECO:0000256" key="7">
    <source>
        <dbReference type="PIRSR" id="PIRSR602403-1"/>
    </source>
</evidence>
<evidence type="ECO:0000256" key="8">
    <source>
        <dbReference type="RuleBase" id="RU000461"/>
    </source>
</evidence>
<dbReference type="GO" id="GO:0004497">
    <property type="term" value="F:monooxygenase activity"/>
    <property type="evidence" value="ECO:0007669"/>
    <property type="project" value="UniProtKB-KW"/>
</dbReference>
<dbReference type="AlphaFoldDB" id="A0AA40C201"/>
<evidence type="ECO:0000256" key="1">
    <source>
        <dbReference type="ARBA" id="ARBA00001971"/>
    </source>
</evidence>
<gene>
    <name evidence="9" type="ORF">B0T17DRAFT_306672</name>
</gene>
<dbReference type="GO" id="GO:0016705">
    <property type="term" value="F:oxidoreductase activity, acting on paired donors, with incorporation or reduction of molecular oxygen"/>
    <property type="evidence" value="ECO:0007669"/>
    <property type="project" value="InterPro"/>
</dbReference>
<dbReference type="GO" id="GO:0005506">
    <property type="term" value="F:iron ion binding"/>
    <property type="evidence" value="ECO:0007669"/>
    <property type="project" value="InterPro"/>
</dbReference>
<evidence type="ECO:0000256" key="3">
    <source>
        <dbReference type="ARBA" id="ARBA00022723"/>
    </source>
</evidence>
<dbReference type="Pfam" id="PF00067">
    <property type="entry name" value="p450"/>
    <property type="match status" value="1"/>
</dbReference>
<keyword evidence="4 8" id="KW-0560">Oxidoreductase</keyword>
<evidence type="ECO:0000256" key="4">
    <source>
        <dbReference type="ARBA" id="ARBA00023002"/>
    </source>
</evidence>
<dbReference type="SUPFAM" id="SSF48264">
    <property type="entry name" value="Cytochrome P450"/>
    <property type="match status" value="1"/>
</dbReference>
<dbReference type="InterPro" id="IPR002403">
    <property type="entry name" value="Cyt_P450_E_grp-IV"/>
</dbReference>
<evidence type="ECO:0000256" key="5">
    <source>
        <dbReference type="ARBA" id="ARBA00023004"/>
    </source>
</evidence>
<evidence type="ECO:0000256" key="2">
    <source>
        <dbReference type="ARBA" id="ARBA00010617"/>
    </source>
</evidence>
<dbReference type="CDD" id="cd11041">
    <property type="entry name" value="CYP503A1-like"/>
    <property type="match status" value="1"/>
</dbReference>
<dbReference type="PANTHER" id="PTHR46206:SF7">
    <property type="entry name" value="P450, PUTATIVE (EUROFUNG)-RELATED"/>
    <property type="match status" value="1"/>
</dbReference>
<dbReference type="EMBL" id="JAULSR010000004">
    <property type="protein sequence ID" value="KAK0621904.1"/>
    <property type="molecule type" value="Genomic_DNA"/>
</dbReference>
<organism evidence="9 10">
    <name type="scientific">Bombardia bombarda</name>
    <dbReference type="NCBI Taxonomy" id="252184"/>
    <lineage>
        <taxon>Eukaryota</taxon>
        <taxon>Fungi</taxon>
        <taxon>Dikarya</taxon>
        <taxon>Ascomycota</taxon>
        <taxon>Pezizomycotina</taxon>
        <taxon>Sordariomycetes</taxon>
        <taxon>Sordariomycetidae</taxon>
        <taxon>Sordariales</taxon>
        <taxon>Lasiosphaeriaceae</taxon>
        <taxon>Bombardia</taxon>
    </lineage>
</organism>
<accession>A0AA40C201</accession>
<protein>
    <submittedName>
        <fullName evidence="9">Cytochrome P450</fullName>
    </submittedName>
</protein>
<keyword evidence="5 7" id="KW-0408">Iron</keyword>
<keyword evidence="10" id="KW-1185">Reference proteome</keyword>
<keyword evidence="3 7" id="KW-0479">Metal-binding</keyword>
<dbReference type="PANTHER" id="PTHR46206">
    <property type="entry name" value="CYTOCHROME P450"/>
    <property type="match status" value="1"/>
</dbReference>
<comment type="similarity">
    <text evidence="2 8">Belongs to the cytochrome P450 family.</text>
</comment>
<reference evidence="9" key="1">
    <citation type="submission" date="2023-06" db="EMBL/GenBank/DDBJ databases">
        <title>Genome-scale phylogeny and comparative genomics of the fungal order Sordariales.</title>
        <authorList>
            <consortium name="Lawrence Berkeley National Laboratory"/>
            <person name="Hensen N."/>
            <person name="Bonometti L."/>
            <person name="Westerberg I."/>
            <person name="Brannstrom I.O."/>
            <person name="Guillou S."/>
            <person name="Cros-Aarteil S."/>
            <person name="Calhoun S."/>
            <person name="Haridas S."/>
            <person name="Kuo A."/>
            <person name="Mondo S."/>
            <person name="Pangilinan J."/>
            <person name="Riley R."/>
            <person name="LaButti K."/>
            <person name="Andreopoulos B."/>
            <person name="Lipzen A."/>
            <person name="Chen C."/>
            <person name="Yanf M."/>
            <person name="Daum C."/>
            <person name="Ng V."/>
            <person name="Clum A."/>
            <person name="Steindorff A."/>
            <person name="Ohm R."/>
            <person name="Martin F."/>
            <person name="Silar P."/>
            <person name="Natvig D."/>
            <person name="Lalanne C."/>
            <person name="Gautier V."/>
            <person name="Ament-velasquez S.L."/>
            <person name="Kruys A."/>
            <person name="Hutchinson M.I."/>
            <person name="Powell A.J."/>
            <person name="Barry K."/>
            <person name="Miller A.N."/>
            <person name="Grigoriev I.V."/>
            <person name="Debuchy R."/>
            <person name="Gladieux P."/>
            <person name="Thoren M.H."/>
            <person name="Johannesson H."/>
        </authorList>
    </citation>
    <scope>NUCLEOTIDE SEQUENCE</scope>
    <source>
        <strain evidence="9">SMH3391-2</strain>
    </source>
</reference>
<comment type="caution">
    <text evidence="9">The sequence shown here is derived from an EMBL/GenBank/DDBJ whole genome shotgun (WGS) entry which is preliminary data.</text>
</comment>
<evidence type="ECO:0000256" key="6">
    <source>
        <dbReference type="ARBA" id="ARBA00023033"/>
    </source>
</evidence>
<dbReference type="InterPro" id="IPR017972">
    <property type="entry name" value="Cyt_P450_CS"/>
</dbReference>
<dbReference type="GO" id="GO:0020037">
    <property type="term" value="F:heme binding"/>
    <property type="evidence" value="ECO:0007669"/>
    <property type="project" value="InterPro"/>
</dbReference>
<dbReference type="InterPro" id="IPR036396">
    <property type="entry name" value="Cyt_P450_sf"/>
</dbReference>
<evidence type="ECO:0000313" key="9">
    <source>
        <dbReference type="EMBL" id="KAK0621904.1"/>
    </source>
</evidence>
<dbReference type="InterPro" id="IPR001128">
    <property type="entry name" value="Cyt_P450"/>
</dbReference>
<name>A0AA40C201_9PEZI</name>
<dbReference type="Proteomes" id="UP001174934">
    <property type="component" value="Unassembled WGS sequence"/>
</dbReference>